<dbReference type="InterPro" id="IPR027417">
    <property type="entry name" value="P-loop_NTPase"/>
</dbReference>
<dbReference type="InterPro" id="IPR005702">
    <property type="entry name" value="Wzc-like_C"/>
</dbReference>
<keyword evidence="4" id="KW-0808">Transferase</keyword>
<dbReference type="EC" id="2.7.10.2" evidence="4"/>
<feature type="compositionally biased region" description="Polar residues" evidence="3">
    <location>
        <begin position="17"/>
        <end position="27"/>
    </location>
</feature>
<dbReference type="PANTHER" id="PTHR32309:SF13">
    <property type="entry name" value="FERRIC ENTEROBACTIN TRANSPORT PROTEIN FEPE"/>
    <property type="match status" value="1"/>
</dbReference>
<dbReference type="AlphaFoldDB" id="A0A8J7M2F2"/>
<organism evidence="4 5">
    <name type="scientific">Geomesophilobacter sediminis</name>
    <dbReference type="NCBI Taxonomy" id="2798584"/>
    <lineage>
        <taxon>Bacteria</taxon>
        <taxon>Pseudomonadati</taxon>
        <taxon>Thermodesulfobacteriota</taxon>
        <taxon>Desulfuromonadia</taxon>
        <taxon>Geobacterales</taxon>
        <taxon>Geobacteraceae</taxon>
        <taxon>Geomesophilobacter</taxon>
    </lineage>
</organism>
<feature type="region of interest" description="Disordered" evidence="3">
    <location>
        <begin position="1"/>
        <end position="38"/>
    </location>
</feature>
<proteinExistence type="predicted"/>
<keyword evidence="5" id="KW-1185">Reference proteome</keyword>
<dbReference type="SUPFAM" id="SSF52540">
    <property type="entry name" value="P-loop containing nucleoside triphosphate hydrolases"/>
    <property type="match status" value="1"/>
</dbReference>
<gene>
    <name evidence="4" type="ORF">JFN93_20420</name>
</gene>
<name>A0A8J7M2F2_9BACT</name>
<accession>A0A8J7M2F2</accession>
<dbReference type="Proteomes" id="UP000636888">
    <property type="component" value="Unassembled WGS sequence"/>
</dbReference>
<dbReference type="EMBL" id="JAEMHM010000020">
    <property type="protein sequence ID" value="MBJ6727083.1"/>
    <property type="molecule type" value="Genomic_DNA"/>
</dbReference>
<dbReference type="Pfam" id="PF10609">
    <property type="entry name" value="ParA"/>
    <property type="match status" value="1"/>
</dbReference>
<dbReference type="GO" id="GO:0005886">
    <property type="term" value="C:plasma membrane"/>
    <property type="evidence" value="ECO:0007669"/>
    <property type="project" value="TreeGrafter"/>
</dbReference>
<keyword evidence="1" id="KW-0547">Nucleotide-binding</keyword>
<evidence type="ECO:0000256" key="1">
    <source>
        <dbReference type="ARBA" id="ARBA00022741"/>
    </source>
</evidence>
<dbReference type="InterPro" id="IPR050445">
    <property type="entry name" value="Bact_polysacc_biosynth/exp"/>
</dbReference>
<evidence type="ECO:0000313" key="4">
    <source>
        <dbReference type="EMBL" id="MBJ6727083.1"/>
    </source>
</evidence>
<sequence length="296" mass="32670">MSRIEEALGKAAELRNRVSQPGTSSPTENEKLEQRHRSTLEEALEKAARFKMEGGRQTSEFQPIPILRSVSVTDRLVVALKEPSSPMAEEYRKLKSSIVKLTKTDPLKNMLMITSSVANEGKSLTALNLAVTLAQEYDHTVLLVDADLRKPSLHRYLGISDCLGLSECLLEGVPLRDVLIRTDIGKLSLLPAGRPVTSPAELFSSKKIREFFHEVKHRYPDRYVIVDTAPVLPFAETRSMIALIDGIVLVIKEGSVSLQKVLETLDCLKGASILGVVYNQAAVDAYSSTFRYDGCG</sequence>
<dbReference type="NCBIfam" id="TIGR03018">
    <property type="entry name" value="pepcterm_TyrKin"/>
    <property type="match status" value="1"/>
</dbReference>
<dbReference type="PANTHER" id="PTHR32309">
    <property type="entry name" value="TYROSINE-PROTEIN KINASE"/>
    <property type="match status" value="1"/>
</dbReference>
<evidence type="ECO:0000313" key="5">
    <source>
        <dbReference type="Proteomes" id="UP000636888"/>
    </source>
</evidence>
<comment type="caution">
    <text evidence="4">The sequence shown here is derived from an EMBL/GenBank/DDBJ whole genome shotgun (WGS) entry which is preliminary data.</text>
</comment>
<dbReference type="GO" id="GO:0004715">
    <property type="term" value="F:non-membrane spanning protein tyrosine kinase activity"/>
    <property type="evidence" value="ECO:0007669"/>
    <property type="project" value="UniProtKB-EC"/>
</dbReference>
<dbReference type="InterPro" id="IPR033756">
    <property type="entry name" value="YlxH/NBP35"/>
</dbReference>
<protein>
    <submittedName>
        <fullName evidence="4">Polysaccharide biosynthesis tyrosine autokinase</fullName>
        <ecNumber evidence="4">2.7.10.2</ecNumber>
    </submittedName>
</protein>
<dbReference type="CDD" id="cd05387">
    <property type="entry name" value="BY-kinase"/>
    <property type="match status" value="1"/>
</dbReference>
<feature type="compositionally biased region" description="Basic and acidic residues" evidence="3">
    <location>
        <begin position="28"/>
        <end position="38"/>
    </location>
</feature>
<dbReference type="GO" id="GO:0005524">
    <property type="term" value="F:ATP binding"/>
    <property type="evidence" value="ECO:0007669"/>
    <property type="project" value="UniProtKB-KW"/>
</dbReference>
<dbReference type="RefSeq" id="WP_199385999.1">
    <property type="nucleotide sequence ID" value="NZ_JAEMHM010000020.1"/>
</dbReference>
<feature type="compositionally biased region" description="Basic and acidic residues" evidence="3">
    <location>
        <begin position="1"/>
        <end position="16"/>
    </location>
</feature>
<evidence type="ECO:0000256" key="3">
    <source>
        <dbReference type="SAM" id="MobiDB-lite"/>
    </source>
</evidence>
<evidence type="ECO:0000256" key="2">
    <source>
        <dbReference type="ARBA" id="ARBA00022840"/>
    </source>
</evidence>
<keyword evidence="2" id="KW-0067">ATP-binding</keyword>
<dbReference type="NCBIfam" id="TIGR01007">
    <property type="entry name" value="eps_fam"/>
    <property type="match status" value="1"/>
</dbReference>
<dbReference type="Gene3D" id="3.40.50.300">
    <property type="entry name" value="P-loop containing nucleotide triphosphate hydrolases"/>
    <property type="match status" value="1"/>
</dbReference>
<reference evidence="4" key="1">
    <citation type="submission" date="2020-12" db="EMBL/GenBank/DDBJ databases">
        <title>Geomonas sp. Red875, isolated from river sediment.</title>
        <authorList>
            <person name="Xu Z."/>
            <person name="Zhang Z."/>
            <person name="Masuda Y."/>
            <person name="Itoh H."/>
            <person name="Senoo K."/>
        </authorList>
    </citation>
    <scope>NUCLEOTIDE SEQUENCE</scope>
    <source>
        <strain evidence="4">Red875</strain>
    </source>
</reference>